<organism evidence="2 3">
    <name type="scientific">Cylicocyclus nassatus</name>
    <name type="common">Nematode worm</name>
    <dbReference type="NCBI Taxonomy" id="53992"/>
    <lineage>
        <taxon>Eukaryota</taxon>
        <taxon>Metazoa</taxon>
        <taxon>Ecdysozoa</taxon>
        <taxon>Nematoda</taxon>
        <taxon>Chromadorea</taxon>
        <taxon>Rhabditida</taxon>
        <taxon>Rhabditina</taxon>
        <taxon>Rhabditomorpha</taxon>
        <taxon>Strongyloidea</taxon>
        <taxon>Strongylidae</taxon>
        <taxon>Cylicocyclus</taxon>
    </lineage>
</organism>
<sequence length="116" mass="13404">MTDILCEPHFSGYGCEWPICSHGQVNPIDRTCRCHGNYAPPFCEYCLPGYWGESCDRRILPAMSEPVLPAFFTHVVLYLIIVFIVISSYLVYDRCRSRPTTYIRVIKDAPPPYYMV</sequence>
<evidence type="ECO:0008006" key="4">
    <source>
        <dbReference type="Google" id="ProtNLM"/>
    </source>
</evidence>
<dbReference type="AlphaFoldDB" id="A0AA36MB42"/>
<protein>
    <recommendedName>
        <fullName evidence="4">EGF-like domain-containing protein</fullName>
    </recommendedName>
</protein>
<evidence type="ECO:0000256" key="1">
    <source>
        <dbReference type="SAM" id="Phobius"/>
    </source>
</evidence>
<keyword evidence="1" id="KW-1133">Transmembrane helix</keyword>
<gene>
    <name evidence="2" type="ORF">CYNAS_LOCUS16098</name>
</gene>
<dbReference type="EMBL" id="CATQJL010000305">
    <property type="protein sequence ID" value="CAJ0604115.1"/>
    <property type="molecule type" value="Genomic_DNA"/>
</dbReference>
<keyword evidence="1" id="KW-0472">Membrane</keyword>
<evidence type="ECO:0000313" key="3">
    <source>
        <dbReference type="Proteomes" id="UP001176961"/>
    </source>
</evidence>
<dbReference type="Proteomes" id="UP001176961">
    <property type="component" value="Unassembled WGS sequence"/>
</dbReference>
<evidence type="ECO:0000313" key="2">
    <source>
        <dbReference type="EMBL" id="CAJ0604115.1"/>
    </source>
</evidence>
<feature type="transmembrane region" description="Helical" evidence="1">
    <location>
        <begin position="71"/>
        <end position="92"/>
    </location>
</feature>
<accession>A0AA36MB42</accession>
<proteinExistence type="predicted"/>
<comment type="caution">
    <text evidence="2">The sequence shown here is derived from an EMBL/GenBank/DDBJ whole genome shotgun (WGS) entry which is preliminary data.</text>
</comment>
<reference evidence="2" key="1">
    <citation type="submission" date="2023-07" db="EMBL/GenBank/DDBJ databases">
        <authorList>
            <consortium name="CYATHOMIX"/>
        </authorList>
    </citation>
    <scope>NUCLEOTIDE SEQUENCE</scope>
    <source>
        <strain evidence="2">N/A</strain>
    </source>
</reference>
<keyword evidence="3" id="KW-1185">Reference proteome</keyword>
<name>A0AA36MB42_CYLNA</name>
<keyword evidence="1" id="KW-0812">Transmembrane</keyword>